<comment type="caution">
    <text evidence="1">The sequence shown here is derived from an EMBL/GenBank/DDBJ whole genome shotgun (WGS) entry which is preliminary data.</text>
</comment>
<sequence>MMLNLITVDDLHDIVNALSVALDAKSSYTGGHSERVAEISLLLAKHLGLSMSQFDPHVVDALLVLVEKQELLVNDFQNEYAVS</sequence>
<reference evidence="1" key="1">
    <citation type="submission" date="2019-08" db="EMBL/GenBank/DDBJ databases">
        <authorList>
            <person name="Kucharzyk K."/>
            <person name="Murdoch R.W."/>
            <person name="Higgins S."/>
            <person name="Loffler F."/>
        </authorList>
    </citation>
    <scope>NUCLEOTIDE SEQUENCE</scope>
</reference>
<dbReference type="Gene3D" id="1.10.3210.10">
    <property type="entry name" value="Hypothetical protein af1432"/>
    <property type="match status" value="1"/>
</dbReference>
<protein>
    <recommendedName>
        <fullName evidence="2">HD-GYP domain-containing protein</fullName>
    </recommendedName>
</protein>
<dbReference type="AlphaFoldDB" id="A0A644TG07"/>
<gene>
    <name evidence="1" type="ORF">SDC9_11487</name>
</gene>
<organism evidence="1">
    <name type="scientific">bioreactor metagenome</name>
    <dbReference type="NCBI Taxonomy" id="1076179"/>
    <lineage>
        <taxon>unclassified sequences</taxon>
        <taxon>metagenomes</taxon>
        <taxon>ecological metagenomes</taxon>
    </lineage>
</organism>
<dbReference type="EMBL" id="VSSQ01000029">
    <property type="protein sequence ID" value="MPL65823.1"/>
    <property type="molecule type" value="Genomic_DNA"/>
</dbReference>
<dbReference type="SUPFAM" id="SSF109604">
    <property type="entry name" value="HD-domain/PDEase-like"/>
    <property type="match status" value="1"/>
</dbReference>
<proteinExistence type="predicted"/>
<accession>A0A644TG07</accession>
<evidence type="ECO:0008006" key="2">
    <source>
        <dbReference type="Google" id="ProtNLM"/>
    </source>
</evidence>
<name>A0A644TG07_9ZZZZ</name>
<evidence type="ECO:0000313" key="1">
    <source>
        <dbReference type="EMBL" id="MPL65823.1"/>
    </source>
</evidence>